<proteinExistence type="predicted"/>
<sequence>MEKHKNKPKRQMELTIRTANVTSIQKKRIEKLDSLLQVRLAQLTKEEREKQVQHSSTAPKSNRIENSGSFLHIRQDQLIKK</sequence>
<evidence type="ECO:0000313" key="2">
    <source>
        <dbReference type="EMBL" id="KAK3603564.1"/>
    </source>
</evidence>
<name>A0AAE0T4F4_9BIVA</name>
<accession>A0AAE0T4F4</accession>
<dbReference type="AlphaFoldDB" id="A0AAE0T4F4"/>
<evidence type="ECO:0000313" key="3">
    <source>
        <dbReference type="Proteomes" id="UP001195483"/>
    </source>
</evidence>
<keyword evidence="3" id="KW-1185">Reference proteome</keyword>
<protein>
    <submittedName>
        <fullName evidence="2">Uncharacterized protein</fullName>
    </submittedName>
</protein>
<reference evidence="2" key="3">
    <citation type="submission" date="2023-05" db="EMBL/GenBank/DDBJ databases">
        <authorList>
            <person name="Smith C.H."/>
        </authorList>
    </citation>
    <scope>NUCLEOTIDE SEQUENCE</scope>
    <source>
        <strain evidence="2">CHS0354</strain>
        <tissue evidence="2">Mantle</tissue>
    </source>
</reference>
<organism evidence="2 3">
    <name type="scientific">Potamilus streckersoni</name>
    <dbReference type="NCBI Taxonomy" id="2493646"/>
    <lineage>
        <taxon>Eukaryota</taxon>
        <taxon>Metazoa</taxon>
        <taxon>Spiralia</taxon>
        <taxon>Lophotrochozoa</taxon>
        <taxon>Mollusca</taxon>
        <taxon>Bivalvia</taxon>
        <taxon>Autobranchia</taxon>
        <taxon>Heteroconchia</taxon>
        <taxon>Palaeoheterodonta</taxon>
        <taxon>Unionida</taxon>
        <taxon>Unionoidea</taxon>
        <taxon>Unionidae</taxon>
        <taxon>Ambleminae</taxon>
        <taxon>Lampsilini</taxon>
        <taxon>Potamilus</taxon>
    </lineage>
</organism>
<dbReference type="EMBL" id="JAEAOA010001690">
    <property type="protein sequence ID" value="KAK3603564.1"/>
    <property type="molecule type" value="Genomic_DNA"/>
</dbReference>
<evidence type="ECO:0000256" key="1">
    <source>
        <dbReference type="SAM" id="MobiDB-lite"/>
    </source>
</evidence>
<reference evidence="2" key="1">
    <citation type="journal article" date="2021" name="Genome Biol. Evol.">
        <title>A High-Quality Reference Genome for a Parasitic Bivalve with Doubly Uniparental Inheritance (Bivalvia: Unionida).</title>
        <authorList>
            <person name="Smith C.H."/>
        </authorList>
    </citation>
    <scope>NUCLEOTIDE SEQUENCE</scope>
    <source>
        <strain evidence="2">CHS0354</strain>
    </source>
</reference>
<feature type="region of interest" description="Disordered" evidence="1">
    <location>
        <begin position="46"/>
        <end position="81"/>
    </location>
</feature>
<gene>
    <name evidence="2" type="ORF">CHS0354_027988</name>
</gene>
<dbReference type="Proteomes" id="UP001195483">
    <property type="component" value="Unassembled WGS sequence"/>
</dbReference>
<reference evidence="2" key="2">
    <citation type="journal article" date="2021" name="Genome Biol. Evol.">
        <title>Developing a high-quality reference genome for a parasitic bivalve with doubly uniparental inheritance (Bivalvia: Unionida).</title>
        <authorList>
            <person name="Smith C.H."/>
        </authorList>
    </citation>
    <scope>NUCLEOTIDE SEQUENCE</scope>
    <source>
        <strain evidence="2">CHS0354</strain>
        <tissue evidence="2">Mantle</tissue>
    </source>
</reference>
<feature type="compositionally biased region" description="Polar residues" evidence="1">
    <location>
        <begin position="53"/>
        <end position="69"/>
    </location>
</feature>
<comment type="caution">
    <text evidence="2">The sequence shown here is derived from an EMBL/GenBank/DDBJ whole genome shotgun (WGS) entry which is preliminary data.</text>
</comment>